<keyword evidence="3" id="KW-1185">Reference proteome</keyword>
<dbReference type="Proteomes" id="UP000327143">
    <property type="component" value="Chromosome"/>
</dbReference>
<proteinExistence type="predicted"/>
<evidence type="ECO:0000313" key="2">
    <source>
        <dbReference type="EMBL" id="QEU86242.1"/>
    </source>
</evidence>
<accession>A0ABX6AG19</accession>
<gene>
    <name evidence="2" type="ORF">CP969_17180</name>
</gene>
<evidence type="ECO:0000313" key="3">
    <source>
        <dbReference type="Proteomes" id="UP000327143"/>
    </source>
</evidence>
<feature type="compositionally biased region" description="Basic residues" evidence="1">
    <location>
        <begin position="76"/>
        <end position="87"/>
    </location>
</feature>
<sequence length="119" mass="12904">MLSRSFKSLAHSREFGELLHGEVVAERRRPHRRVARVRGLLGAGFDTAESARVLSCVPLADAGPSVSAGPAGPRRQAVRRLRPHRPHAGSASGLTFPLTPTLPKRPAPRERTGRRAHPS</sequence>
<evidence type="ECO:0000256" key="1">
    <source>
        <dbReference type="SAM" id="MobiDB-lite"/>
    </source>
</evidence>
<protein>
    <submittedName>
        <fullName evidence="2">Uncharacterized protein</fullName>
    </submittedName>
</protein>
<name>A0ABX6AG19_STRVD</name>
<organism evidence="2 3">
    <name type="scientific">Streptomyces viridosporus T7A</name>
    <dbReference type="NCBI Taxonomy" id="665577"/>
    <lineage>
        <taxon>Bacteria</taxon>
        <taxon>Bacillati</taxon>
        <taxon>Actinomycetota</taxon>
        <taxon>Actinomycetes</taxon>
        <taxon>Kitasatosporales</taxon>
        <taxon>Streptomycetaceae</taxon>
        <taxon>Streptomyces</taxon>
    </lineage>
</organism>
<reference evidence="2 3" key="1">
    <citation type="submission" date="2017-09" db="EMBL/GenBank/DDBJ databases">
        <authorList>
            <person name="Lee N."/>
            <person name="Cho B.-K."/>
        </authorList>
    </citation>
    <scope>NUCLEOTIDE SEQUENCE [LARGE SCALE GENOMIC DNA]</scope>
    <source>
        <strain evidence="2 3">ATCC 39115</strain>
    </source>
</reference>
<dbReference type="EMBL" id="CP023700">
    <property type="protein sequence ID" value="QEU86242.1"/>
    <property type="molecule type" value="Genomic_DNA"/>
</dbReference>
<feature type="region of interest" description="Disordered" evidence="1">
    <location>
        <begin position="62"/>
        <end position="119"/>
    </location>
</feature>